<gene>
    <name evidence="1" type="ORF">RM574_07610</name>
</gene>
<dbReference type="PANTHER" id="PTHR35526:SF3">
    <property type="entry name" value="ANTI-SIGMA-F FACTOR RSBW"/>
    <property type="match status" value="1"/>
</dbReference>
<keyword evidence="1" id="KW-0547">Nucleotide-binding</keyword>
<reference evidence="2" key="1">
    <citation type="submission" date="2023-07" db="EMBL/GenBank/DDBJ databases">
        <title>30 novel species of actinomycetes from the DSMZ collection.</title>
        <authorList>
            <person name="Nouioui I."/>
        </authorList>
    </citation>
    <scope>NUCLEOTIDE SEQUENCE [LARGE SCALE GENOMIC DNA]</scope>
    <source>
        <strain evidence="2">DSM 41982</strain>
    </source>
</reference>
<dbReference type="PANTHER" id="PTHR35526">
    <property type="entry name" value="ANTI-SIGMA-F FACTOR RSBW-RELATED"/>
    <property type="match status" value="1"/>
</dbReference>
<organism evidence="1 2">
    <name type="scientific">Streptomyces evansiae</name>
    <dbReference type="NCBI Taxonomy" id="3075535"/>
    <lineage>
        <taxon>Bacteria</taxon>
        <taxon>Bacillati</taxon>
        <taxon>Actinomycetota</taxon>
        <taxon>Actinomycetes</taxon>
        <taxon>Kitasatosporales</taxon>
        <taxon>Streptomycetaceae</taxon>
        <taxon>Streptomyces</taxon>
    </lineage>
</organism>
<evidence type="ECO:0000313" key="2">
    <source>
        <dbReference type="Proteomes" id="UP001183607"/>
    </source>
</evidence>
<keyword evidence="1" id="KW-0067">ATP-binding</keyword>
<protein>
    <submittedName>
        <fullName evidence="1">ATP-binding protein</fullName>
    </submittedName>
</protein>
<dbReference type="Gene3D" id="3.30.565.10">
    <property type="entry name" value="Histidine kinase-like ATPase, C-terminal domain"/>
    <property type="match status" value="1"/>
</dbReference>
<sequence length="133" mass="15232">MHHFFRVQLSSTRRGARLARLLAVEQLREWDVRLTAPRQIIAELASNAVLHGHVNGRDFALLLHLSPETLRIELVDTRGDKDLEPTAPPWYAERGRGLLLVAAFADDWGVEWGPAPRKTVWAEVRLRRRDQQG</sequence>
<dbReference type="GO" id="GO:0005524">
    <property type="term" value="F:ATP binding"/>
    <property type="evidence" value="ECO:0007669"/>
    <property type="project" value="UniProtKB-KW"/>
</dbReference>
<accession>A0ABD5E1N5</accession>
<name>A0ABD5E1N5_9ACTN</name>
<dbReference type="AlphaFoldDB" id="A0ABD5E1N5"/>
<dbReference type="EMBL" id="JAVRER010000008">
    <property type="protein sequence ID" value="MDT0415356.1"/>
    <property type="molecule type" value="Genomic_DNA"/>
</dbReference>
<evidence type="ECO:0000313" key="1">
    <source>
        <dbReference type="EMBL" id="MDT0415356.1"/>
    </source>
</evidence>
<dbReference type="CDD" id="cd16936">
    <property type="entry name" value="HATPase_RsbW-like"/>
    <property type="match status" value="1"/>
</dbReference>
<proteinExistence type="predicted"/>
<dbReference type="Proteomes" id="UP001183607">
    <property type="component" value="Unassembled WGS sequence"/>
</dbReference>
<dbReference type="InterPro" id="IPR036890">
    <property type="entry name" value="HATPase_C_sf"/>
</dbReference>
<dbReference type="InterPro" id="IPR050267">
    <property type="entry name" value="Anti-sigma-factor_SerPK"/>
</dbReference>
<dbReference type="SUPFAM" id="SSF55874">
    <property type="entry name" value="ATPase domain of HSP90 chaperone/DNA topoisomerase II/histidine kinase"/>
    <property type="match status" value="1"/>
</dbReference>
<dbReference type="RefSeq" id="WP_093854380.1">
    <property type="nucleotide sequence ID" value="NZ_JAVRER010000008.1"/>
</dbReference>
<comment type="caution">
    <text evidence="1">The sequence shown here is derived from an EMBL/GenBank/DDBJ whole genome shotgun (WGS) entry which is preliminary data.</text>
</comment>